<name>A0A318UP49_9SPHI</name>
<dbReference type="OrthoDB" id="741750at2"/>
<protein>
    <submittedName>
        <fullName evidence="2">Uncharacterized protein</fullName>
    </submittedName>
</protein>
<feature type="transmembrane region" description="Helical" evidence="1">
    <location>
        <begin position="154"/>
        <end position="175"/>
    </location>
</feature>
<keyword evidence="1" id="KW-0472">Membrane</keyword>
<dbReference type="AlphaFoldDB" id="A0A318UP49"/>
<sequence>MKLKTGKDEIVYLLTKVFKKYEISTGQALVLNTNRKNYEELAKVLSKISNELPNTSQLLHHDPYPPERNTQKLEYPYLKYDITGGQIKDAYTGMVSNPRPFLVDACYIYLYGIGRKGFQENPLDQQLLEKPIAQPNHSSSRFPLRKMLRQQKKASLICISLLFLLLMMTATGWFLSHQTWENLKKDLKILPYNPSKAEIDHMEGLWMVYIGSPQARSSDSSRYHMAVTNMVDVRFKNGYFTFNRYGANFNHSGYMQFENKDLLSIHSYLKNNTGKIESPRLSLMRLDKGKKDFVVLSTSWNFEAGNKNDLIGIREVYVKLGKGGQVEEIINTLENSSCKCKIIRWEHQGQHQDFYLKNIFIDSLKDLRLKTLLDENSILLREPGNGIILRQPPGPVH</sequence>
<dbReference type="EMBL" id="QKLU01000001">
    <property type="protein sequence ID" value="PYF77227.1"/>
    <property type="molecule type" value="Genomic_DNA"/>
</dbReference>
<keyword evidence="1" id="KW-0812">Transmembrane</keyword>
<dbReference type="RefSeq" id="WP_110827290.1">
    <property type="nucleotide sequence ID" value="NZ_QKLU01000001.1"/>
</dbReference>
<comment type="caution">
    <text evidence="2">The sequence shown here is derived from an EMBL/GenBank/DDBJ whole genome shotgun (WGS) entry which is preliminary data.</text>
</comment>
<organism evidence="2 3">
    <name type="scientific">Pedobacter nutrimenti</name>
    <dbReference type="NCBI Taxonomy" id="1241337"/>
    <lineage>
        <taxon>Bacteria</taxon>
        <taxon>Pseudomonadati</taxon>
        <taxon>Bacteroidota</taxon>
        <taxon>Sphingobacteriia</taxon>
        <taxon>Sphingobacteriales</taxon>
        <taxon>Sphingobacteriaceae</taxon>
        <taxon>Pedobacter</taxon>
    </lineage>
</organism>
<evidence type="ECO:0000256" key="1">
    <source>
        <dbReference type="SAM" id="Phobius"/>
    </source>
</evidence>
<reference evidence="2 3" key="1">
    <citation type="submission" date="2018-06" db="EMBL/GenBank/DDBJ databases">
        <title>Genomic Encyclopedia of Archaeal and Bacterial Type Strains, Phase II (KMG-II): from individual species to whole genera.</title>
        <authorList>
            <person name="Goeker M."/>
        </authorList>
    </citation>
    <scope>NUCLEOTIDE SEQUENCE [LARGE SCALE GENOMIC DNA]</scope>
    <source>
        <strain evidence="2 3">DSM 27372</strain>
    </source>
</reference>
<evidence type="ECO:0000313" key="3">
    <source>
        <dbReference type="Proteomes" id="UP000248198"/>
    </source>
</evidence>
<keyword evidence="1" id="KW-1133">Transmembrane helix</keyword>
<accession>A0A318UP49</accession>
<proteinExistence type="predicted"/>
<gene>
    <name evidence="2" type="ORF">B0O44_101708</name>
</gene>
<evidence type="ECO:0000313" key="2">
    <source>
        <dbReference type="EMBL" id="PYF77227.1"/>
    </source>
</evidence>
<dbReference type="Proteomes" id="UP000248198">
    <property type="component" value="Unassembled WGS sequence"/>
</dbReference>
<keyword evidence="3" id="KW-1185">Reference proteome</keyword>